<dbReference type="AlphaFoldDB" id="L7VYY1"/>
<name>L7VYY1_9BACT</name>
<organism evidence="1">
    <name type="scientific">uncultured bacterium A1Q1_fos_2111</name>
    <dbReference type="NCBI Taxonomy" id="1256563"/>
    <lineage>
        <taxon>Bacteria</taxon>
        <taxon>environmental samples</taxon>
    </lineage>
</organism>
<accession>L7VYY1</accession>
<dbReference type="EMBL" id="JX649910">
    <property type="protein sequence ID" value="AGC72701.1"/>
    <property type="molecule type" value="Genomic_DNA"/>
</dbReference>
<evidence type="ECO:0000313" key="1">
    <source>
        <dbReference type="EMBL" id="AGC72701.1"/>
    </source>
</evidence>
<protein>
    <submittedName>
        <fullName evidence="1">Uncharacterized protein</fullName>
    </submittedName>
</protein>
<reference evidence="1" key="1">
    <citation type="submission" date="2012-09" db="EMBL/GenBank/DDBJ databases">
        <title>Metagenomic Characterization of a Microbial Community in Wastewater Detects High Levels of Antibiotic Resistance.</title>
        <authorList>
            <person name="Abrams M."/>
            <person name="Caldwell A."/>
            <person name="Vandaei E."/>
            <person name="Lee W."/>
            <person name="Perrott J."/>
            <person name="Khan S.Y."/>
            <person name="Ta J."/>
            <person name="Romero D."/>
            <person name="Nguyen V."/>
            <person name="Pourmand N."/>
            <person name="Ouverney C.C."/>
        </authorList>
    </citation>
    <scope>NUCLEOTIDE SEQUENCE</scope>
</reference>
<proteinExistence type="predicted"/>
<sequence>MPASSQIRPFLARTAEFNLNLIDLQGQSFIIGPNIGSLF</sequence>